<accession>A0A160HUU3</accession>
<proteinExistence type="predicted"/>
<reference evidence="2 3" key="1">
    <citation type="submission" date="2016-04" db="EMBL/GenBank/DDBJ databases">
        <title>The complete genome sequence of Erythrobacter atlanticus s21-N3.</title>
        <authorList>
            <person name="Wang W."/>
            <person name="Wang L."/>
            <person name="Zhuang L."/>
            <person name="Shao Z."/>
        </authorList>
    </citation>
    <scope>NUCLEOTIDE SEQUENCE [LARGE SCALE GENOMIC DNA]</scope>
    <source>
        <strain evidence="3">s21-N3</strain>
        <plasmid evidence="3">Plasmid</plasmid>
    </source>
</reference>
<dbReference type="AlphaFoldDB" id="A0A160HUU3"/>
<feature type="domain" description="YspA cpYpsA-related SLOG" evidence="1">
    <location>
        <begin position="205"/>
        <end position="269"/>
    </location>
</feature>
<organism evidence="2 3">
    <name type="scientific">Aurantiacibacter atlanticus</name>
    <dbReference type="NCBI Taxonomy" id="1648404"/>
    <lineage>
        <taxon>Bacteria</taxon>
        <taxon>Pseudomonadati</taxon>
        <taxon>Pseudomonadota</taxon>
        <taxon>Alphaproteobacteria</taxon>
        <taxon>Sphingomonadales</taxon>
        <taxon>Erythrobacteraceae</taxon>
        <taxon>Aurantiacibacter</taxon>
    </lineage>
</organism>
<sequence length="334" mass="37176">MQKFNNFADLANARMELADTRSDVTTAYDGAFLEQSDMAKLSVVEEPMAAEMPDPDMARAAVELAIGTVFDVLKDTRMEEFAQQLAWGMVNSFHMTARLVEGREDDAAKKLGEMARHFDPSEIYAVELEETQMLVQTLQGCREALEAMRDHASDLYRVETGRPFTATRGSQVSKNGVTASQIQARDFLAARAKDRRAQFQPEGPLVVVSGGMKEWHDYEMIWDILDDIKSRVPNMVLGTTGMRKGVDAMANAWAQKNGVQTILFMPDRRHGNRAPFLRNENMVKLSPVEAVVGEGSGIQSNLAQRLRQAGVPVHVRRIADQRPQTQRVGASTFG</sequence>
<evidence type="ECO:0000313" key="2">
    <source>
        <dbReference type="EMBL" id="ANC50764.1"/>
    </source>
</evidence>
<dbReference type="Pfam" id="PF10686">
    <property type="entry name" value="YAcAr"/>
    <property type="match status" value="1"/>
</dbReference>
<name>A0A160HUU3_9SPHN</name>
<keyword evidence="3" id="KW-1185">Reference proteome</keyword>
<protein>
    <recommendedName>
        <fullName evidence="1">YspA cpYpsA-related SLOG domain-containing protein</fullName>
    </recommendedName>
</protein>
<keyword evidence="2" id="KW-0614">Plasmid</keyword>
<dbReference type="OrthoDB" id="9806973at2"/>
<dbReference type="KEGG" id="ery:CP97_15073"/>
<dbReference type="EMBL" id="CP015441">
    <property type="protein sequence ID" value="ANC50764.1"/>
    <property type="molecule type" value="Genomic_DNA"/>
</dbReference>
<geneLocation type="plasmid" evidence="3"/>
<evidence type="ECO:0000259" key="1">
    <source>
        <dbReference type="Pfam" id="PF10686"/>
    </source>
</evidence>
<dbReference type="RefSeq" id="WP_063612692.1">
    <property type="nucleotide sequence ID" value="NZ_CP015441.1"/>
</dbReference>
<dbReference type="InterPro" id="IPR019627">
    <property type="entry name" value="YAcAr"/>
</dbReference>
<dbReference type="Proteomes" id="UP000059113">
    <property type="component" value="Plasmid"/>
</dbReference>
<gene>
    <name evidence="2" type="ORF">CP97_15073</name>
</gene>
<evidence type="ECO:0000313" key="3">
    <source>
        <dbReference type="Proteomes" id="UP000059113"/>
    </source>
</evidence>